<dbReference type="GeneID" id="59254431"/>
<evidence type="ECO:0000313" key="2">
    <source>
        <dbReference type="Proteomes" id="UP000531561"/>
    </source>
</evidence>
<dbReference type="Proteomes" id="UP000531561">
    <property type="component" value="Unassembled WGS sequence"/>
</dbReference>
<dbReference type="EMBL" id="JABFCT010000002">
    <property type="protein sequence ID" value="KAF5878127.1"/>
    <property type="molecule type" value="Genomic_DNA"/>
</dbReference>
<reference evidence="1 2" key="1">
    <citation type="journal article" date="2020" name="Phytopathology">
        <title>A high-quality genome resource of Botrytis fragariae, a new and rapidly spreading fungal pathogen causing strawberry gray mold in the U.S.A.</title>
        <authorList>
            <person name="Wu Y."/>
            <person name="Saski C.A."/>
            <person name="Schnabel G."/>
            <person name="Xiao S."/>
            <person name="Hu M."/>
        </authorList>
    </citation>
    <scope>NUCLEOTIDE SEQUENCE [LARGE SCALE GENOMIC DNA]</scope>
    <source>
        <strain evidence="1 2">BVB16</strain>
    </source>
</reference>
<dbReference type="RefSeq" id="XP_037197072.1">
    <property type="nucleotide sequence ID" value="XM_037330739.1"/>
</dbReference>
<organism evidence="1 2">
    <name type="scientific">Botrytis fragariae</name>
    <dbReference type="NCBI Taxonomy" id="1964551"/>
    <lineage>
        <taxon>Eukaryota</taxon>
        <taxon>Fungi</taxon>
        <taxon>Dikarya</taxon>
        <taxon>Ascomycota</taxon>
        <taxon>Pezizomycotina</taxon>
        <taxon>Leotiomycetes</taxon>
        <taxon>Helotiales</taxon>
        <taxon>Sclerotiniaceae</taxon>
        <taxon>Botrytis</taxon>
    </lineage>
</organism>
<evidence type="ECO:0000313" key="1">
    <source>
        <dbReference type="EMBL" id="KAF5878127.1"/>
    </source>
</evidence>
<sequence>MSQLGNKTYIPPSLFDADRGYSDQRVTTLHMACGNGFGNIAKASIEHGAEIELEVEVGDTNNFRVGLDERKTIFASKSKKSITNGSVYRKHRYAGAKLNHSNCYVTALCTASKCDRLEVRILKNLPVLMQYRQQA</sequence>
<protein>
    <submittedName>
        <fullName evidence="1">Uncharacterized protein</fullName>
    </submittedName>
</protein>
<keyword evidence="2" id="KW-1185">Reference proteome</keyword>
<dbReference type="AlphaFoldDB" id="A0A8H6B324"/>
<gene>
    <name evidence="1" type="ORF">Bfra_000295</name>
</gene>
<proteinExistence type="predicted"/>
<dbReference type="OrthoDB" id="71307at2759"/>
<name>A0A8H6B324_9HELO</name>
<accession>A0A8H6B324</accession>
<comment type="caution">
    <text evidence="1">The sequence shown here is derived from an EMBL/GenBank/DDBJ whole genome shotgun (WGS) entry which is preliminary data.</text>
</comment>